<keyword evidence="3" id="KW-1185">Reference proteome</keyword>
<evidence type="ECO:0000256" key="1">
    <source>
        <dbReference type="SAM" id="Phobius"/>
    </source>
</evidence>
<dbReference type="Proteomes" id="UP001055439">
    <property type="component" value="Chromosome 8"/>
</dbReference>
<protein>
    <submittedName>
        <fullName evidence="2">Uncharacterized protein</fullName>
    </submittedName>
</protein>
<proteinExistence type="predicted"/>
<feature type="transmembrane region" description="Helical" evidence="1">
    <location>
        <begin position="20"/>
        <end position="37"/>
    </location>
</feature>
<keyword evidence="1" id="KW-0472">Membrane</keyword>
<dbReference type="AlphaFoldDB" id="A0A9E7KXR5"/>
<accession>A0A9E7KXR5</accession>
<sequence length="200" mass="23254">MGRSQTSCCLTSLSSLPLPPFLFPLVYLFLTCFYSWIHRKQPLREAGVDRALPNGRRIKDTSCLFSFVIKHKLLSQVNYKYSNCKEDSVKGGDSNDFKTSFLCPTVWTFSCSTCSCVAKWYCKGGQRNDQERRKRKRESGLLSIRIRQLTQDESAGRNHVRRLDVELEVRSTIDRKLRTMKSDIKPRRAELRREDRGCED</sequence>
<name>A0A9E7KXR5_9LILI</name>
<evidence type="ECO:0000313" key="3">
    <source>
        <dbReference type="Proteomes" id="UP001055439"/>
    </source>
</evidence>
<reference evidence="2" key="1">
    <citation type="submission" date="2022-05" db="EMBL/GenBank/DDBJ databases">
        <title>The Musa troglodytarum L. genome provides insights into the mechanism of non-climacteric behaviour and enrichment of carotenoids.</title>
        <authorList>
            <person name="Wang J."/>
        </authorList>
    </citation>
    <scope>NUCLEOTIDE SEQUENCE</scope>
    <source>
        <tissue evidence="2">Leaf</tissue>
    </source>
</reference>
<organism evidence="2 3">
    <name type="scientific">Musa troglodytarum</name>
    <name type="common">fe'i banana</name>
    <dbReference type="NCBI Taxonomy" id="320322"/>
    <lineage>
        <taxon>Eukaryota</taxon>
        <taxon>Viridiplantae</taxon>
        <taxon>Streptophyta</taxon>
        <taxon>Embryophyta</taxon>
        <taxon>Tracheophyta</taxon>
        <taxon>Spermatophyta</taxon>
        <taxon>Magnoliopsida</taxon>
        <taxon>Liliopsida</taxon>
        <taxon>Zingiberales</taxon>
        <taxon>Musaceae</taxon>
        <taxon>Musa</taxon>
    </lineage>
</organism>
<dbReference type="EMBL" id="CP097510">
    <property type="protein sequence ID" value="URE33261.1"/>
    <property type="molecule type" value="Genomic_DNA"/>
</dbReference>
<keyword evidence="1" id="KW-0812">Transmembrane</keyword>
<keyword evidence="1" id="KW-1133">Transmembrane helix</keyword>
<evidence type="ECO:0000313" key="2">
    <source>
        <dbReference type="EMBL" id="URE33261.1"/>
    </source>
</evidence>
<gene>
    <name evidence="2" type="ORF">MUK42_16536</name>
</gene>